<feature type="domain" description="Flagellar hook protein FlgE/F/G-like D1" evidence="10">
    <location>
        <begin position="83"/>
        <end position="146"/>
    </location>
</feature>
<evidence type="ECO:0000256" key="1">
    <source>
        <dbReference type="ARBA" id="ARBA00004117"/>
    </source>
</evidence>
<evidence type="ECO:0000259" key="10">
    <source>
        <dbReference type="Pfam" id="PF22692"/>
    </source>
</evidence>
<evidence type="ECO:0000313" key="11">
    <source>
        <dbReference type="EMBL" id="AGX87408.1"/>
    </source>
</evidence>
<dbReference type="InterPro" id="IPR020013">
    <property type="entry name" value="Flagellar_FlgE/F/G"/>
</dbReference>
<keyword evidence="11" id="KW-0969">Cilium</keyword>
<name>U5NB04_9BURK</name>
<comment type="function">
    <text evidence="5">A flexible structure which links the flagellar filament to the drive apparatus in the basal body.</text>
</comment>
<dbReference type="eggNOG" id="COG1749">
    <property type="taxonomic scope" value="Bacteria"/>
</dbReference>
<dbReference type="HOGENOM" id="CLU_013687_2_0_4"/>
<dbReference type="OrthoDB" id="8578401at2"/>
<accession>U5NB04</accession>
<evidence type="ECO:0000256" key="4">
    <source>
        <dbReference type="ARBA" id="ARBA00023143"/>
    </source>
</evidence>
<dbReference type="Proteomes" id="UP000017184">
    <property type="component" value="Chromosome"/>
</dbReference>
<keyword evidence="11" id="KW-0282">Flagellum</keyword>
<feature type="domain" description="Flagellar hook protein FlgE D2" evidence="9">
    <location>
        <begin position="351"/>
        <end position="422"/>
    </location>
</feature>
<dbReference type="Pfam" id="PF22692">
    <property type="entry name" value="LlgE_F_G_D1"/>
    <property type="match status" value="1"/>
</dbReference>
<dbReference type="Pfam" id="PF07559">
    <property type="entry name" value="FlgE_D2"/>
    <property type="match status" value="1"/>
</dbReference>
<dbReference type="KEGG" id="cbx:Cenrod_1318"/>
<dbReference type="PANTHER" id="PTHR30435:SF1">
    <property type="entry name" value="FLAGELLAR HOOK PROTEIN FLGE"/>
    <property type="match status" value="1"/>
</dbReference>
<feature type="region of interest" description="Disordered" evidence="6">
    <location>
        <begin position="290"/>
        <end position="309"/>
    </location>
</feature>
<sequence length="541" mass="56293">MSFQTGLSGLTASSRSLDVIGHNIANVNTTGMKASRAEFHELVAASLGACKSINPGIGVSVATISQQFGQGSITSTGNNLDVAINGGGFFQVTQTDGSPAYTRDGSFKLDKEGFLITNSDANVMGLPTDATGKPTSATLQKLQLPTNSPIGAKQTTKIAAEFNLDARAKVATDIVPYPPITTYGTSLVAYDSQGVEIPVTLNFVKTSANTWDVYDSTTLATGAQALATNAAITQTNAANAELHTKNTALNATNDALDVTNTTLNAPNDTLDATNTELNAATDALDAENTTWNTENPTETPRPTYASGGLTRLPTYATGGLTRHPTYASGGLTRLPTYDVTGLNPAEEKIPAAAELVPTGATLQLTFDANGKLVTPKENVELTLTSLNPAVGENGEFTVELDLSKATQYGTSFAVSDLTQDGYTAGDLTGLSVGEDGVINARYSNGQTQSVGKIALADFRNVQGLMPAGGNAWVSTMLSGPPVQGMPSVGKFGGLRPGALEDSNVDLTSELVNMMTAQRAYQANAQTIKTQDQVMSTLVNLR</sequence>
<dbReference type="InterPro" id="IPR037925">
    <property type="entry name" value="FlgE/F/G-like"/>
</dbReference>
<dbReference type="SUPFAM" id="SSF117143">
    <property type="entry name" value="Flagellar hook protein flgE"/>
    <property type="match status" value="2"/>
</dbReference>
<evidence type="ECO:0000256" key="5">
    <source>
        <dbReference type="RuleBase" id="RU362116"/>
    </source>
</evidence>
<evidence type="ECO:0000256" key="2">
    <source>
        <dbReference type="ARBA" id="ARBA00009677"/>
    </source>
</evidence>
<dbReference type="GO" id="GO:0009425">
    <property type="term" value="C:bacterial-type flagellum basal body"/>
    <property type="evidence" value="ECO:0007669"/>
    <property type="project" value="UniProtKB-SubCell"/>
</dbReference>
<protein>
    <recommendedName>
        <fullName evidence="3 5">Flagellar hook protein FlgE</fullName>
    </recommendedName>
</protein>
<reference evidence="11 12" key="1">
    <citation type="journal article" date="2013" name="Genome Biol.">
        <title>Genomic analysis reveals key aspects of prokaryotic symbiosis in the phototrophic consortium "Chlorochromatium aggregatum".</title>
        <authorList>
            <person name="Liu Z."/>
            <person name="Muller J."/>
            <person name="Li T."/>
            <person name="Alvey R.M."/>
            <person name="Vogl K."/>
            <person name="Frigaard N.U."/>
            <person name="Rockwell N.C."/>
            <person name="Boyd E.S."/>
            <person name="Tomsho L.P."/>
            <person name="Schuster S.C."/>
            <person name="Henke P."/>
            <person name="Rohde M."/>
            <person name="Overmann J."/>
            <person name="Bryant D.A."/>
        </authorList>
    </citation>
    <scope>NUCLEOTIDE SEQUENCE [LARGE SCALE GENOMIC DNA]</scope>
    <source>
        <strain evidence="11">CR</strain>
    </source>
</reference>
<dbReference type="InterPro" id="IPR011491">
    <property type="entry name" value="FlgE_D2"/>
</dbReference>
<dbReference type="NCBIfam" id="TIGR03506">
    <property type="entry name" value="FlgEFG_subfam"/>
    <property type="match status" value="2"/>
</dbReference>
<organism evidence="11 12">
    <name type="scientific">Candidatus Symbiobacter mobilis CR</name>
    <dbReference type="NCBI Taxonomy" id="946483"/>
    <lineage>
        <taxon>Bacteria</taxon>
        <taxon>Pseudomonadati</taxon>
        <taxon>Pseudomonadota</taxon>
        <taxon>Betaproteobacteria</taxon>
        <taxon>Burkholderiales</taxon>
        <taxon>Comamonadaceae</taxon>
    </lineage>
</organism>
<evidence type="ECO:0000259" key="9">
    <source>
        <dbReference type="Pfam" id="PF07559"/>
    </source>
</evidence>
<dbReference type="InterPro" id="IPR010930">
    <property type="entry name" value="Flg_bb/hook_C_dom"/>
</dbReference>
<dbReference type="PATRIC" id="fig|946483.4.peg.1327"/>
<proteinExistence type="inferred from homology"/>
<evidence type="ECO:0000259" key="8">
    <source>
        <dbReference type="Pfam" id="PF06429"/>
    </source>
</evidence>
<dbReference type="STRING" id="946483.Cenrod_1318"/>
<dbReference type="EMBL" id="CP004885">
    <property type="protein sequence ID" value="AGX87408.1"/>
    <property type="molecule type" value="Genomic_DNA"/>
</dbReference>
<dbReference type="GO" id="GO:0005829">
    <property type="term" value="C:cytosol"/>
    <property type="evidence" value="ECO:0007669"/>
    <property type="project" value="TreeGrafter"/>
</dbReference>
<evidence type="ECO:0000256" key="3">
    <source>
        <dbReference type="ARBA" id="ARBA00019015"/>
    </source>
</evidence>
<dbReference type="InterPro" id="IPR053967">
    <property type="entry name" value="LlgE_F_G-like_D1"/>
</dbReference>
<feature type="compositionally biased region" description="Low complexity" evidence="6">
    <location>
        <begin position="290"/>
        <end position="303"/>
    </location>
</feature>
<dbReference type="Gene3D" id="2.60.98.20">
    <property type="entry name" value="Flagellar hook protein FlgE"/>
    <property type="match status" value="1"/>
</dbReference>
<dbReference type="AlphaFoldDB" id="U5NB04"/>
<dbReference type="RefSeq" id="WP_022772616.1">
    <property type="nucleotide sequence ID" value="NC_022576.1"/>
</dbReference>
<evidence type="ECO:0000313" key="12">
    <source>
        <dbReference type="Proteomes" id="UP000017184"/>
    </source>
</evidence>
<dbReference type="GO" id="GO:0009424">
    <property type="term" value="C:bacterial-type flagellum hook"/>
    <property type="evidence" value="ECO:0007669"/>
    <property type="project" value="TreeGrafter"/>
</dbReference>
<dbReference type="PANTHER" id="PTHR30435">
    <property type="entry name" value="FLAGELLAR PROTEIN"/>
    <property type="match status" value="1"/>
</dbReference>
<keyword evidence="4 5" id="KW-0975">Bacterial flagellum</keyword>
<evidence type="ECO:0000256" key="6">
    <source>
        <dbReference type="SAM" id="MobiDB-lite"/>
    </source>
</evidence>
<dbReference type="InterPro" id="IPR037058">
    <property type="entry name" value="Falgellar_hook_FlgE_sf"/>
</dbReference>
<keyword evidence="12" id="KW-1185">Reference proteome</keyword>
<keyword evidence="11" id="KW-0966">Cell projection</keyword>
<dbReference type="Pfam" id="PF06429">
    <property type="entry name" value="Flg_bbr_C"/>
    <property type="match status" value="1"/>
</dbReference>
<comment type="similarity">
    <text evidence="2 5">Belongs to the flagella basal body rod proteins family.</text>
</comment>
<evidence type="ECO:0000259" key="7">
    <source>
        <dbReference type="Pfam" id="PF00460"/>
    </source>
</evidence>
<feature type="domain" description="Flagellar basal body rod protein N-terminal" evidence="7">
    <location>
        <begin position="3"/>
        <end position="31"/>
    </location>
</feature>
<dbReference type="GO" id="GO:0071978">
    <property type="term" value="P:bacterial-type flagellum-dependent swarming motility"/>
    <property type="evidence" value="ECO:0007669"/>
    <property type="project" value="TreeGrafter"/>
</dbReference>
<feature type="domain" description="Flagellar basal-body/hook protein C-terminal" evidence="8">
    <location>
        <begin position="496"/>
        <end position="540"/>
    </location>
</feature>
<dbReference type="InterPro" id="IPR001444">
    <property type="entry name" value="Flag_bb_rod_N"/>
</dbReference>
<gene>
    <name evidence="11" type="primary">flgE</name>
    <name evidence="11" type="ORF">Cenrod_1318</name>
</gene>
<dbReference type="Pfam" id="PF00460">
    <property type="entry name" value="Flg_bb_rod"/>
    <property type="match status" value="1"/>
</dbReference>
<comment type="subcellular location">
    <subcellularLocation>
        <location evidence="1 5">Bacterial flagellum basal body</location>
    </subcellularLocation>
</comment>